<proteinExistence type="predicted"/>
<gene>
    <name evidence="1" type="ORF">X798_02105</name>
</gene>
<evidence type="ECO:0000313" key="1">
    <source>
        <dbReference type="EMBL" id="OZC10961.1"/>
    </source>
</evidence>
<name>A0A238C0I2_9BILA</name>
<evidence type="ECO:0000313" key="2">
    <source>
        <dbReference type="Proteomes" id="UP000242913"/>
    </source>
</evidence>
<reference evidence="1 2" key="1">
    <citation type="submission" date="2015-12" db="EMBL/GenBank/DDBJ databases">
        <title>Draft genome of the nematode, Onchocerca flexuosa.</title>
        <authorList>
            <person name="Mitreva M."/>
        </authorList>
    </citation>
    <scope>NUCLEOTIDE SEQUENCE [LARGE SCALE GENOMIC DNA]</scope>
    <source>
        <strain evidence="1">Red Deer</strain>
    </source>
</reference>
<organism evidence="1 2">
    <name type="scientific">Onchocerca flexuosa</name>
    <dbReference type="NCBI Taxonomy" id="387005"/>
    <lineage>
        <taxon>Eukaryota</taxon>
        <taxon>Metazoa</taxon>
        <taxon>Ecdysozoa</taxon>
        <taxon>Nematoda</taxon>
        <taxon>Chromadorea</taxon>
        <taxon>Rhabditida</taxon>
        <taxon>Spirurina</taxon>
        <taxon>Spiruromorpha</taxon>
        <taxon>Filarioidea</taxon>
        <taxon>Onchocercidae</taxon>
        <taxon>Onchocerca</taxon>
    </lineage>
</organism>
<protein>
    <submittedName>
        <fullName evidence="1">Uncharacterized protein</fullName>
    </submittedName>
</protein>
<accession>A0A238C0I2</accession>
<dbReference type="OrthoDB" id="5815742at2759"/>
<dbReference type="Proteomes" id="UP000242913">
    <property type="component" value="Unassembled WGS sequence"/>
</dbReference>
<dbReference type="AlphaFoldDB" id="A0A238C0I2"/>
<sequence>MQILCSFIYAFTTESILPVESGILNNLEIPGYFGNLTSINDIFTLDQYITVECLRNGLKITLELNDLQRQTKTYEPMKLVLISSNDSKTCEMEIHGDIQPISMLVPELCLSNDTMQKILLMTGNKTIHEFQLSCDQVSKAYIYLFFYLFYNLDISIKDIISVADLNGESVKINSSVQIGFDFSLVILSKHIPFRIIDCWTEQNNHRTKFLKNGIPVRDSRSVPLCQLFDGIDNVGYNFNSNIGHLDEYNNVHPASINQMRKIWQIRLRLGWDAIPDSRQKAFQQLLRTKPQLQWEAVPDLLFDSKDFLSPVTIYPIMIQCSILPLSFERTSVIVSFGPIGVFIPQFYFLENAFFSCCPVKTTIAYANLLDRPDERKLLCSKVIF</sequence>
<dbReference type="EMBL" id="KZ269983">
    <property type="protein sequence ID" value="OZC10961.1"/>
    <property type="molecule type" value="Genomic_DNA"/>
</dbReference>
<keyword evidence="2" id="KW-1185">Reference proteome</keyword>